<evidence type="ECO:0000256" key="1">
    <source>
        <dbReference type="SAM" id="Phobius"/>
    </source>
</evidence>
<feature type="transmembrane region" description="Helical" evidence="1">
    <location>
        <begin position="7"/>
        <end position="32"/>
    </location>
</feature>
<feature type="transmembrane region" description="Helical" evidence="1">
    <location>
        <begin position="94"/>
        <end position="111"/>
    </location>
</feature>
<keyword evidence="3" id="KW-1185">Reference proteome</keyword>
<reference evidence="3" key="1">
    <citation type="submission" date="2023-06" db="EMBL/GenBank/DDBJ databases">
        <title>Identification and characterization of horizontal gene transfer across gut microbiota members of farm animals based on homology search.</title>
        <authorList>
            <person name="Zeman M."/>
            <person name="Kubasova T."/>
            <person name="Jahodarova E."/>
            <person name="Nykrynova M."/>
            <person name="Rychlik I."/>
        </authorList>
    </citation>
    <scope>NUCLEOTIDE SEQUENCE [LARGE SCALE GENOMIC DNA]</scope>
    <source>
        <strain evidence="3">ET341</strain>
    </source>
</reference>
<accession>A0ABT7UHL2</accession>
<proteinExistence type="predicted"/>
<organism evidence="2 3">
    <name type="scientific">Massilimicrobiota timonensis</name>
    <dbReference type="NCBI Taxonomy" id="1776392"/>
    <lineage>
        <taxon>Bacteria</taxon>
        <taxon>Bacillati</taxon>
        <taxon>Bacillota</taxon>
        <taxon>Erysipelotrichia</taxon>
        <taxon>Erysipelotrichales</taxon>
        <taxon>Erysipelotrichaceae</taxon>
        <taxon>Massilimicrobiota</taxon>
    </lineage>
</organism>
<sequence length="117" mass="13941">MKQTLRTYIYTCLIFLIPFILISLILSVLSYFMQINHLFIQIILQVFAYMTLIVAALYLTSHLPDHRMKHCLFFSLLYFLINLCLHLDDIQYVHLIFKSCIFLLIGFFKEIKTRTIA</sequence>
<dbReference type="RefSeq" id="WP_289527114.1">
    <property type="nucleotide sequence ID" value="NZ_JAUDCK010000003.1"/>
</dbReference>
<dbReference type="Proteomes" id="UP001529275">
    <property type="component" value="Unassembled WGS sequence"/>
</dbReference>
<evidence type="ECO:0000313" key="3">
    <source>
        <dbReference type="Proteomes" id="UP001529275"/>
    </source>
</evidence>
<feature type="transmembrane region" description="Helical" evidence="1">
    <location>
        <begin position="38"/>
        <end position="59"/>
    </location>
</feature>
<name>A0ABT7UHL2_9FIRM</name>
<comment type="caution">
    <text evidence="2">The sequence shown here is derived from an EMBL/GenBank/DDBJ whole genome shotgun (WGS) entry which is preliminary data.</text>
</comment>
<dbReference type="EMBL" id="JAUDCK010000003">
    <property type="protein sequence ID" value="MDM8194982.1"/>
    <property type="molecule type" value="Genomic_DNA"/>
</dbReference>
<keyword evidence="1" id="KW-1133">Transmembrane helix</keyword>
<feature type="transmembrane region" description="Helical" evidence="1">
    <location>
        <begin position="71"/>
        <end position="88"/>
    </location>
</feature>
<evidence type="ECO:0000313" key="2">
    <source>
        <dbReference type="EMBL" id="MDM8194982.1"/>
    </source>
</evidence>
<gene>
    <name evidence="2" type="ORF">QUV98_01490</name>
</gene>
<keyword evidence="1" id="KW-0472">Membrane</keyword>
<keyword evidence="1" id="KW-0812">Transmembrane</keyword>
<protein>
    <submittedName>
        <fullName evidence="2">DUF3792 domain-containing protein</fullName>
    </submittedName>
</protein>